<keyword evidence="3" id="KW-1185">Reference proteome</keyword>
<name>A0A4Z2I4M8_9TELE</name>
<sequence length="168" mass="17248">MVDVKLTGTGREPLRPPKGGRRLQGALPSSFVPGEQALPPQGEVLQLVLQPLGVGGLFGADPVQVKVVQGLGLGPLPLQQAEGQRGVQTSPRLPEEGLTGARHPPPPAPVGGGDVTREGRWTPESTDLGTGLSAEPVRASGTEPFSGGPSDHLWASLSSSSPVVKPTR</sequence>
<protein>
    <submittedName>
        <fullName evidence="2">Uncharacterized protein</fullName>
    </submittedName>
</protein>
<organism evidence="2 3">
    <name type="scientific">Liparis tanakae</name>
    <name type="common">Tanaka's snailfish</name>
    <dbReference type="NCBI Taxonomy" id="230148"/>
    <lineage>
        <taxon>Eukaryota</taxon>
        <taxon>Metazoa</taxon>
        <taxon>Chordata</taxon>
        <taxon>Craniata</taxon>
        <taxon>Vertebrata</taxon>
        <taxon>Euteleostomi</taxon>
        <taxon>Actinopterygii</taxon>
        <taxon>Neopterygii</taxon>
        <taxon>Teleostei</taxon>
        <taxon>Neoteleostei</taxon>
        <taxon>Acanthomorphata</taxon>
        <taxon>Eupercaria</taxon>
        <taxon>Perciformes</taxon>
        <taxon>Cottioidei</taxon>
        <taxon>Cottales</taxon>
        <taxon>Liparidae</taxon>
        <taxon>Liparis</taxon>
    </lineage>
</organism>
<feature type="region of interest" description="Disordered" evidence="1">
    <location>
        <begin position="76"/>
        <end position="168"/>
    </location>
</feature>
<dbReference type="EMBL" id="SRLO01000140">
    <property type="protein sequence ID" value="TNN72212.1"/>
    <property type="molecule type" value="Genomic_DNA"/>
</dbReference>
<proteinExistence type="predicted"/>
<gene>
    <name evidence="2" type="ORF">EYF80_017496</name>
</gene>
<evidence type="ECO:0000313" key="2">
    <source>
        <dbReference type="EMBL" id="TNN72212.1"/>
    </source>
</evidence>
<reference evidence="2 3" key="1">
    <citation type="submission" date="2019-03" db="EMBL/GenBank/DDBJ databases">
        <title>First draft genome of Liparis tanakae, snailfish: a comprehensive survey of snailfish specific genes.</title>
        <authorList>
            <person name="Kim W."/>
            <person name="Song I."/>
            <person name="Jeong J.-H."/>
            <person name="Kim D."/>
            <person name="Kim S."/>
            <person name="Ryu S."/>
            <person name="Song J.Y."/>
            <person name="Lee S.K."/>
        </authorList>
    </citation>
    <scope>NUCLEOTIDE SEQUENCE [LARGE SCALE GENOMIC DNA]</scope>
    <source>
        <tissue evidence="2">Muscle</tissue>
    </source>
</reference>
<feature type="region of interest" description="Disordered" evidence="1">
    <location>
        <begin position="1"/>
        <end position="23"/>
    </location>
</feature>
<accession>A0A4Z2I4M8</accession>
<comment type="caution">
    <text evidence="2">The sequence shown here is derived from an EMBL/GenBank/DDBJ whole genome shotgun (WGS) entry which is preliminary data.</text>
</comment>
<dbReference type="Proteomes" id="UP000314294">
    <property type="component" value="Unassembled WGS sequence"/>
</dbReference>
<evidence type="ECO:0000313" key="3">
    <source>
        <dbReference type="Proteomes" id="UP000314294"/>
    </source>
</evidence>
<evidence type="ECO:0000256" key="1">
    <source>
        <dbReference type="SAM" id="MobiDB-lite"/>
    </source>
</evidence>
<dbReference type="AlphaFoldDB" id="A0A4Z2I4M8"/>